<feature type="signal peptide" evidence="1">
    <location>
        <begin position="1"/>
        <end position="20"/>
    </location>
</feature>
<dbReference type="OrthoDB" id="819896at2"/>
<evidence type="ECO:0000313" key="2">
    <source>
        <dbReference type="EMBL" id="TCS86067.1"/>
    </source>
</evidence>
<comment type="caution">
    <text evidence="2">The sequence shown here is derived from an EMBL/GenBank/DDBJ whole genome shotgun (WGS) entry which is preliminary data.</text>
</comment>
<organism evidence="2 3">
    <name type="scientific">Anseongella ginsenosidimutans</name>
    <dbReference type="NCBI Taxonomy" id="496056"/>
    <lineage>
        <taxon>Bacteria</taxon>
        <taxon>Pseudomonadati</taxon>
        <taxon>Bacteroidota</taxon>
        <taxon>Sphingobacteriia</taxon>
        <taxon>Sphingobacteriales</taxon>
        <taxon>Sphingobacteriaceae</taxon>
        <taxon>Anseongella</taxon>
    </lineage>
</organism>
<evidence type="ECO:0000256" key="1">
    <source>
        <dbReference type="SAM" id="SignalP"/>
    </source>
</evidence>
<feature type="chain" id="PRO_5020640221" description="Outer membrane beta-barrel porin/alpha-amylase" evidence="1">
    <location>
        <begin position="21"/>
        <end position="258"/>
    </location>
</feature>
<dbReference type="EMBL" id="SMAD01000009">
    <property type="protein sequence ID" value="TCS86067.1"/>
    <property type="molecule type" value="Genomic_DNA"/>
</dbReference>
<gene>
    <name evidence="2" type="ORF">EDD80_10996</name>
</gene>
<evidence type="ECO:0008006" key="4">
    <source>
        <dbReference type="Google" id="ProtNLM"/>
    </source>
</evidence>
<name>A0A4R3KP35_9SPHI</name>
<keyword evidence="3" id="KW-1185">Reference proteome</keyword>
<evidence type="ECO:0000313" key="3">
    <source>
        <dbReference type="Proteomes" id="UP000295807"/>
    </source>
</evidence>
<proteinExistence type="predicted"/>
<dbReference type="Proteomes" id="UP000295807">
    <property type="component" value="Unassembled WGS sequence"/>
</dbReference>
<accession>A0A4R3KP35</accession>
<keyword evidence="1" id="KW-0732">Signal</keyword>
<reference evidence="2 3" key="1">
    <citation type="submission" date="2019-03" db="EMBL/GenBank/DDBJ databases">
        <title>Genomic Encyclopedia of Type Strains, Phase IV (KMG-IV): sequencing the most valuable type-strain genomes for metagenomic binning, comparative biology and taxonomic classification.</title>
        <authorList>
            <person name="Goeker M."/>
        </authorList>
    </citation>
    <scope>NUCLEOTIDE SEQUENCE [LARGE SCALE GENOMIC DNA]</scope>
    <source>
        <strain evidence="2 3">DSM 21100</strain>
    </source>
</reference>
<dbReference type="RefSeq" id="WP_132129873.1">
    <property type="nucleotide sequence ID" value="NZ_CP042432.1"/>
</dbReference>
<dbReference type="AlphaFoldDB" id="A0A4R3KP35"/>
<protein>
    <recommendedName>
        <fullName evidence="4">Outer membrane beta-barrel porin/alpha-amylase</fullName>
    </recommendedName>
</protein>
<sequence>MKYRIFIFIAAIGTAAFGLAASAQEIIPQEFPKKYSPWMQERVDEHEVTDTLSYELPNDGIITILYNSAEYSEKEIDDKLRKPASEAIGFPAGKQLVYHLVERYPETDLQHLFMLLSTKYAGKMKGHMLMLGLPAGIDYIGGHFTPEIGLRVDFHIPKYNLGVSLNDVVYFEDKETGGVKAEHNPFINLDFAYSGRKLFPDNYFQIGYLLKKNSTLFEGTTLKAVYKYQLKKIVYLQAGAISTDNFKQVYPIFGITIF</sequence>